<evidence type="ECO:0000313" key="4">
    <source>
        <dbReference type="EMBL" id="OLZ44122.1"/>
    </source>
</evidence>
<accession>A0A1R0KFG8</accession>
<dbReference type="SMART" id="SM00421">
    <property type="entry name" value="HTH_LUXR"/>
    <property type="match status" value="1"/>
</dbReference>
<evidence type="ECO:0000259" key="3">
    <source>
        <dbReference type="PROSITE" id="PS50043"/>
    </source>
</evidence>
<feature type="domain" description="HTH luxR-type" evidence="3">
    <location>
        <begin position="894"/>
        <end position="959"/>
    </location>
</feature>
<dbReference type="AlphaFoldDB" id="A0A1R0KFG8"/>
<dbReference type="PANTHER" id="PTHR16305:SF28">
    <property type="entry name" value="GUANYLATE CYCLASE DOMAIN-CONTAINING PROTEIN"/>
    <property type="match status" value="1"/>
</dbReference>
<protein>
    <submittedName>
        <fullName evidence="4">LuxR family transcriptional regulator</fullName>
    </submittedName>
</protein>
<dbReference type="InterPro" id="IPR011990">
    <property type="entry name" value="TPR-like_helical_dom_sf"/>
</dbReference>
<dbReference type="InterPro" id="IPR000792">
    <property type="entry name" value="Tscrpt_reg_LuxR_C"/>
</dbReference>
<dbReference type="Pfam" id="PF13191">
    <property type="entry name" value="AAA_16"/>
    <property type="match status" value="1"/>
</dbReference>
<keyword evidence="2" id="KW-0067">ATP-binding</keyword>
<dbReference type="Pfam" id="PF00196">
    <property type="entry name" value="GerE"/>
    <property type="match status" value="1"/>
</dbReference>
<gene>
    <name evidence="4" type="ORF">BS329_37465</name>
</gene>
<dbReference type="PANTHER" id="PTHR16305">
    <property type="entry name" value="TESTICULAR SOLUBLE ADENYLYL CYCLASE"/>
    <property type="match status" value="1"/>
</dbReference>
<dbReference type="GO" id="GO:0005737">
    <property type="term" value="C:cytoplasm"/>
    <property type="evidence" value="ECO:0007669"/>
    <property type="project" value="TreeGrafter"/>
</dbReference>
<dbReference type="InterPro" id="IPR027417">
    <property type="entry name" value="P-loop_NTPase"/>
</dbReference>
<dbReference type="SUPFAM" id="SSF48452">
    <property type="entry name" value="TPR-like"/>
    <property type="match status" value="1"/>
</dbReference>
<dbReference type="GO" id="GO:0006355">
    <property type="term" value="P:regulation of DNA-templated transcription"/>
    <property type="evidence" value="ECO:0007669"/>
    <property type="project" value="InterPro"/>
</dbReference>
<comment type="caution">
    <text evidence="4">The sequence shown here is derived from an EMBL/GenBank/DDBJ whole genome shotgun (WGS) entry which is preliminary data.</text>
</comment>
<dbReference type="EMBL" id="MQUQ01000028">
    <property type="protein sequence ID" value="OLZ44122.1"/>
    <property type="molecule type" value="Genomic_DNA"/>
</dbReference>
<dbReference type="InterPro" id="IPR036388">
    <property type="entry name" value="WH-like_DNA-bd_sf"/>
</dbReference>
<name>A0A1R0KFG8_9PSEU</name>
<dbReference type="InterPro" id="IPR016032">
    <property type="entry name" value="Sig_transdc_resp-reg_C-effctor"/>
</dbReference>
<keyword evidence="5" id="KW-1185">Reference proteome</keyword>
<dbReference type="PROSITE" id="PS50043">
    <property type="entry name" value="HTH_LUXR_2"/>
    <property type="match status" value="1"/>
</dbReference>
<dbReference type="SUPFAM" id="SSF52540">
    <property type="entry name" value="P-loop containing nucleoside triphosphate hydrolases"/>
    <property type="match status" value="1"/>
</dbReference>
<dbReference type="GO" id="GO:0004016">
    <property type="term" value="F:adenylate cyclase activity"/>
    <property type="evidence" value="ECO:0007669"/>
    <property type="project" value="TreeGrafter"/>
</dbReference>
<evidence type="ECO:0000256" key="2">
    <source>
        <dbReference type="ARBA" id="ARBA00022840"/>
    </source>
</evidence>
<dbReference type="STRING" id="76021.BS329_37465"/>
<proteinExistence type="predicted"/>
<keyword evidence="1" id="KW-0547">Nucleotide-binding</keyword>
<reference evidence="4 5" key="1">
    <citation type="submission" date="2016-01" db="EMBL/GenBank/DDBJ databases">
        <title>Amycolatopsis coloradensis genome sequencing and assembly.</title>
        <authorList>
            <person name="Mayilraj S."/>
        </authorList>
    </citation>
    <scope>NUCLEOTIDE SEQUENCE [LARGE SCALE GENOMIC DNA]</scope>
    <source>
        <strain evidence="4 5">DSM 44225</strain>
    </source>
</reference>
<dbReference type="SUPFAM" id="SSF46894">
    <property type="entry name" value="C-terminal effector domain of the bipartite response regulators"/>
    <property type="match status" value="1"/>
</dbReference>
<dbReference type="Proteomes" id="UP000187486">
    <property type="component" value="Unassembled WGS sequence"/>
</dbReference>
<dbReference type="Gene3D" id="3.40.50.300">
    <property type="entry name" value="P-loop containing nucleotide triphosphate hydrolases"/>
    <property type="match status" value="1"/>
</dbReference>
<evidence type="ECO:0000256" key="1">
    <source>
        <dbReference type="ARBA" id="ARBA00022741"/>
    </source>
</evidence>
<dbReference type="CDD" id="cd06170">
    <property type="entry name" value="LuxR_C_like"/>
    <property type="match status" value="1"/>
</dbReference>
<sequence length="963" mass="103346">MVGIRSSRVIGREAELAELSGALDRAIAGRGGAIFLVGEGGIGKSRLAIEAASRAVAANIPVLQGRASSIGPLVPFRPLTQALLSHFRGGGPPEVAELDPFIPVLAQLVPDWSQGDRPRESGSLMVLAEAVFRLLAVTSRDRGALLVLDDLQDADAETLFILEYLVDNLSAAQTLFVGTLRNEPSDALHLATSGAQRMTCAILELGRLGLADTRKLAAACLETEPGYLPAPAAELLWRNSAGLPFIVEELLHDMVNDGLLVESRDGWRVIGELRARVPAALVTSIGVRMEQLGEQAGDLLSVAAIIGRRFPLSVVQTVTGTNDRTLHNHLTAAVSANLVTTDETTPGWYAFRHPLTAEALLERQSPARKAALARQAADAVEKLYPGLPGDLCALVASLRLTASDERAAGRLFAETGRRALDAGAADSAVTMLTKAVDLLAGADAGDRAEVLETLLYALGQTGQFDRAVELSAGFGEIGTLERAAKLHTQLAWAAYIAGRHDECLGQIERARAPLGSAISPAQQAALDAVEANLWLDVPGRAGTAERLARQAWKVAEETAQPFVVCQALQVLGMLALSRDLTESEHYMQLARRTAEDNHLHHLRTQALVRLGGHRVLMTGDEQTLLLARADAQRTGSITLHCAVDSVRTMHAILRCEFETAHALLEENLAVLGRLRLTALLHYAHMTRAMSAGHRADRPAMEQALEDFRESGGENAQEMVLSIGLARVFCSLLEEDSDRARRELAQVTELEDRRPSRFHLAGQHGLKTLVDTLGGAACPEDGAAVSGMRWNRQFVEFAHAVEHGRRGDATEAERAVAAALETSAPYPLARHLGLRLIAEPAAADGWGDPAGWLKRAEEYFHGRDIQAVAASCRSLLRKLGAPVRQRRAGVDRVPGDLRASGVTVREYEVLVLLAERMGNKDIGARLHISPRTVEKHVASLLAKTGLADRSALAEHAAGPRPGML</sequence>
<dbReference type="PRINTS" id="PR00038">
    <property type="entry name" value="HTHLUXR"/>
</dbReference>
<organism evidence="4 5">
    <name type="scientific">Amycolatopsis coloradensis</name>
    <dbReference type="NCBI Taxonomy" id="76021"/>
    <lineage>
        <taxon>Bacteria</taxon>
        <taxon>Bacillati</taxon>
        <taxon>Actinomycetota</taxon>
        <taxon>Actinomycetes</taxon>
        <taxon>Pseudonocardiales</taxon>
        <taxon>Pseudonocardiaceae</taxon>
        <taxon>Amycolatopsis</taxon>
    </lineage>
</organism>
<dbReference type="InterPro" id="IPR041664">
    <property type="entry name" value="AAA_16"/>
</dbReference>
<evidence type="ECO:0000313" key="5">
    <source>
        <dbReference type="Proteomes" id="UP000187486"/>
    </source>
</evidence>
<dbReference type="Gene3D" id="1.10.10.10">
    <property type="entry name" value="Winged helix-like DNA-binding domain superfamily/Winged helix DNA-binding domain"/>
    <property type="match status" value="1"/>
</dbReference>
<dbReference type="GO" id="GO:0005524">
    <property type="term" value="F:ATP binding"/>
    <property type="evidence" value="ECO:0007669"/>
    <property type="project" value="UniProtKB-KW"/>
</dbReference>
<dbReference type="GO" id="GO:0003677">
    <property type="term" value="F:DNA binding"/>
    <property type="evidence" value="ECO:0007669"/>
    <property type="project" value="InterPro"/>
</dbReference>